<dbReference type="Proteomes" id="UP000076947">
    <property type="component" value="Unassembled WGS sequence"/>
</dbReference>
<dbReference type="STRING" id="1705.CA21670_12315"/>
<evidence type="ECO:0000313" key="2">
    <source>
        <dbReference type="EMBL" id="OAH29669.1"/>
    </source>
</evidence>
<dbReference type="Pfam" id="PF05437">
    <property type="entry name" value="AzlD"/>
    <property type="match status" value="1"/>
</dbReference>
<evidence type="ECO:0000256" key="1">
    <source>
        <dbReference type="SAM" id="Phobius"/>
    </source>
</evidence>
<keyword evidence="1" id="KW-1133">Transmembrane helix</keyword>
<keyword evidence="1" id="KW-0812">Transmembrane</keyword>
<reference evidence="3" key="1">
    <citation type="submission" date="2016-02" db="EMBL/GenBank/DDBJ databases">
        <authorList>
            <person name="Kaur G."/>
            <person name="Nair G.R."/>
            <person name="Mayilraj S."/>
        </authorList>
    </citation>
    <scope>NUCLEOTIDE SEQUENCE [LARGE SCALE GENOMIC DNA]</scope>
    <source>
        <strain evidence="3">GA-15</strain>
    </source>
</reference>
<protein>
    <submittedName>
        <fullName evidence="2">Branched-chain amino acid ABC transporter permease</fullName>
    </submittedName>
</protein>
<dbReference type="InterPro" id="IPR008407">
    <property type="entry name" value="Brnchd-chn_aa_trnsp_AzlD"/>
</dbReference>
<accession>A0A177ILC6</accession>
<sequence>MKKWNGEGGRKMPNGVDLGMILAVIIPLFIVTVALRALPFSLLRYLKNSEFMAVLGGTMPVGVMTVLVVYTWYGQRESPGGFVAVAIAVAATYLLHKWRRDVGLSILGGTITYMLLVNLVF</sequence>
<organism evidence="2 3">
    <name type="scientific">Corynebacterium stationis</name>
    <dbReference type="NCBI Taxonomy" id="1705"/>
    <lineage>
        <taxon>Bacteria</taxon>
        <taxon>Bacillati</taxon>
        <taxon>Actinomycetota</taxon>
        <taxon>Actinomycetes</taxon>
        <taxon>Mycobacteriales</taxon>
        <taxon>Corynebacteriaceae</taxon>
        <taxon>Corynebacterium</taxon>
    </lineage>
</organism>
<feature type="transmembrane region" description="Helical" evidence="1">
    <location>
        <begin position="102"/>
        <end position="120"/>
    </location>
</feature>
<proteinExistence type="predicted"/>
<feature type="transmembrane region" description="Helical" evidence="1">
    <location>
        <begin position="20"/>
        <end position="39"/>
    </location>
</feature>
<feature type="transmembrane region" description="Helical" evidence="1">
    <location>
        <begin position="51"/>
        <end position="73"/>
    </location>
</feature>
<keyword evidence="1" id="KW-0472">Membrane</keyword>
<comment type="caution">
    <text evidence="2">The sequence shown here is derived from an EMBL/GenBank/DDBJ whole genome shotgun (WGS) entry which is preliminary data.</text>
</comment>
<dbReference type="AlphaFoldDB" id="A0A177ILC6"/>
<dbReference type="EMBL" id="LSTQ01000012">
    <property type="protein sequence ID" value="OAH29669.1"/>
    <property type="molecule type" value="Genomic_DNA"/>
</dbReference>
<keyword evidence="3" id="KW-1185">Reference proteome</keyword>
<gene>
    <name evidence="2" type="ORF">AYJ05_09745</name>
</gene>
<name>A0A177ILC6_9CORY</name>
<feature type="transmembrane region" description="Helical" evidence="1">
    <location>
        <begin position="79"/>
        <end position="95"/>
    </location>
</feature>
<evidence type="ECO:0000313" key="3">
    <source>
        <dbReference type="Proteomes" id="UP000076947"/>
    </source>
</evidence>
<dbReference type="PIRSF" id="PIRSF003203">
    <property type="entry name" value="AzlD"/>
    <property type="match status" value="1"/>
</dbReference>